<gene>
    <name evidence="1" type="ORF">U2F25_25540</name>
</gene>
<keyword evidence="2" id="KW-1185">Reference proteome</keyword>
<dbReference type="EMBL" id="JAXOTQ010000036">
    <property type="protein sequence ID" value="MDZ5492792.1"/>
    <property type="molecule type" value="Genomic_DNA"/>
</dbReference>
<evidence type="ECO:0000313" key="1">
    <source>
        <dbReference type="EMBL" id="MDZ5492792.1"/>
    </source>
</evidence>
<comment type="caution">
    <text evidence="1">The sequence shown here is derived from an EMBL/GenBank/DDBJ whole genome shotgun (WGS) entry which is preliminary data.</text>
</comment>
<dbReference type="RefSeq" id="WP_322442488.1">
    <property type="nucleotide sequence ID" value="NZ_JAXOTQ010000036.1"/>
</dbReference>
<accession>A0ABU5JJI3</accession>
<dbReference type="Proteomes" id="UP001290101">
    <property type="component" value="Unassembled WGS sequence"/>
</dbReference>
<sequence length="215" mass="23715">MSTDVIAVVDACRCFEWAPYPGGWRGEVEAALIDAVLSIQARYGRPDNGVRGALARYRRHEDRQRLDDLTRLAAWSAKDLQDVLEIAQRTAGVPKAAAIVEAATALVAVGVRHAHQVEADDDARRAGQRRAYTSVRGLGEVTWEYLGMSLGIPGVKADTWIIRFASNAIGRHAGRDQARALVMAAAAEFGVDSIRLDYAIWRHMSTTARRRRRPP</sequence>
<name>A0ABU5JJI3_9ACTN</name>
<evidence type="ECO:0000313" key="2">
    <source>
        <dbReference type="Proteomes" id="UP001290101"/>
    </source>
</evidence>
<protein>
    <submittedName>
        <fullName evidence="1">Uncharacterized protein</fullName>
    </submittedName>
</protein>
<proteinExistence type="predicted"/>
<organism evidence="1 2">
    <name type="scientific">Micromonospora sicca</name>
    <dbReference type="NCBI Taxonomy" id="2202420"/>
    <lineage>
        <taxon>Bacteria</taxon>
        <taxon>Bacillati</taxon>
        <taxon>Actinomycetota</taxon>
        <taxon>Actinomycetes</taxon>
        <taxon>Micromonosporales</taxon>
        <taxon>Micromonosporaceae</taxon>
        <taxon>Micromonospora</taxon>
    </lineage>
</organism>
<reference evidence="1 2" key="1">
    <citation type="submission" date="2023-12" db="EMBL/GenBank/DDBJ databases">
        <title>Micromonospora sp. nov., isolated from Atacama Desert.</title>
        <authorList>
            <person name="Carro L."/>
            <person name="Golinska P."/>
            <person name="Klenk H.-P."/>
            <person name="Goodfellow M."/>
        </authorList>
    </citation>
    <scope>NUCLEOTIDE SEQUENCE [LARGE SCALE GENOMIC DNA]</scope>
    <source>
        <strain evidence="1 2">4G53</strain>
    </source>
</reference>